<dbReference type="Proteomes" id="UP001234178">
    <property type="component" value="Unassembled WGS sequence"/>
</dbReference>
<dbReference type="PANTHER" id="PTHR46481:SF10">
    <property type="entry name" value="ZINC FINGER BED DOMAIN-CONTAINING PROTEIN 39"/>
    <property type="match status" value="1"/>
</dbReference>
<feature type="domain" description="HAT C-terminal dimerisation" evidence="7">
    <location>
        <begin position="321"/>
        <end position="412"/>
    </location>
</feature>
<keyword evidence="5" id="KW-0539">Nucleus</keyword>
<dbReference type="PANTHER" id="PTHR46481">
    <property type="entry name" value="ZINC FINGER BED DOMAIN-CONTAINING PROTEIN 4"/>
    <property type="match status" value="1"/>
</dbReference>
<evidence type="ECO:0000256" key="5">
    <source>
        <dbReference type="ARBA" id="ARBA00023242"/>
    </source>
</evidence>
<sequence length="428" mass="48149">MESEMETRFFSDWRWAAKKKGGGHQSGMPGYQLPGIERMRNGIIPSLVHATRCKLLKIIKDSSSFTIILDIWSSKSMMGFIGFTCHAVTKTFERYILFLGVKRMIGRHTAENILAEYEHLLSDWEIDRSLIDDFQAEFETVGNVIPAYLGLMNALTLTVRDRNGVQIPNPNSRLTTLVKYCKGFVAGLRLSLERRFLFILRDVHYVMGSIFDPRFKLAWITLAGLNETAVVKAVAAEIELRYHILCTRQTLNEIAGKVDSVCLPNPQTQVQTDDACVSPPNNLAGPPSSTRKRRLSQSLYSPVIEVPRPRLVIGPAKALEEFDVYLKEDIIDMEVPLDPMDPNSKLCVTKPLQFWKVNQYRFPILSEFGRDVVSVAASSGSVERAFSVASDILTAKRSAMKPDLFSNLMLIKCNAGLNGKKKDRIHCS</sequence>
<evidence type="ECO:0000256" key="2">
    <source>
        <dbReference type="ARBA" id="ARBA00022723"/>
    </source>
</evidence>
<feature type="region of interest" description="Disordered" evidence="6">
    <location>
        <begin position="273"/>
        <end position="295"/>
    </location>
</feature>
<proteinExistence type="predicted"/>
<reference evidence="8 9" key="1">
    <citation type="journal article" date="2023" name="Nucleic Acids Res.">
        <title>The hologenome of Daphnia magna reveals possible DNA methylation and microbiome-mediated evolution of the host genome.</title>
        <authorList>
            <person name="Chaturvedi A."/>
            <person name="Li X."/>
            <person name="Dhandapani V."/>
            <person name="Marshall H."/>
            <person name="Kissane S."/>
            <person name="Cuenca-Cambronero M."/>
            <person name="Asole G."/>
            <person name="Calvet F."/>
            <person name="Ruiz-Romero M."/>
            <person name="Marangio P."/>
            <person name="Guigo R."/>
            <person name="Rago D."/>
            <person name="Mirbahai L."/>
            <person name="Eastwood N."/>
            <person name="Colbourne J.K."/>
            <person name="Zhou J."/>
            <person name="Mallon E."/>
            <person name="Orsini L."/>
        </authorList>
    </citation>
    <scope>NUCLEOTIDE SEQUENCE [LARGE SCALE GENOMIC DNA]</scope>
    <source>
        <strain evidence="8">LRV0_1</strain>
    </source>
</reference>
<keyword evidence="3" id="KW-0863">Zinc-finger</keyword>
<name>A0ABQ9Z394_9CRUS</name>
<keyword evidence="2" id="KW-0479">Metal-binding</keyword>
<dbReference type="SUPFAM" id="SSF53098">
    <property type="entry name" value="Ribonuclease H-like"/>
    <property type="match status" value="1"/>
</dbReference>
<protein>
    <recommendedName>
        <fullName evidence="7">HAT C-terminal dimerisation domain-containing protein</fullName>
    </recommendedName>
</protein>
<evidence type="ECO:0000259" key="7">
    <source>
        <dbReference type="Pfam" id="PF05699"/>
    </source>
</evidence>
<accession>A0ABQ9Z394</accession>
<dbReference type="InterPro" id="IPR012337">
    <property type="entry name" value="RNaseH-like_sf"/>
</dbReference>
<comment type="caution">
    <text evidence="8">The sequence shown here is derived from an EMBL/GenBank/DDBJ whole genome shotgun (WGS) entry which is preliminary data.</text>
</comment>
<evidence type="ECO:0000256" key="6">
    <source>
        <dbReference type="SAM" id="MobiDB-lite"/>
    </source>
</evidence>
<keyword evidence="9" id="KW-1185">Reference proteome</keyword>
<dbReference type="EMBL" id="JAOYFB010000002">
    <property type="protein sequence ID" value="KAK4007363.1"/>
    <property type="molecule type" value="Genomic_DNA"/>
</dbReference>
<evidence type="ECO:0000256" key="4">
    <source>
        <dbReference type="ARBA" id="ARBA00022833"/>
    </source>
</evidence>
<gene>
    <name evidence="8" type="ORF">OUZ56_012523</name>
</gene>
<dbReference type="InterPro" id="IPR008906">
    <property type="entry name" value="HATC_C_dom"/>
</dbReference>
<organism evidence="8 9">
    <name type="scientific">Daphnia magna</name>
    <dbReference type="NCBI Taxonomy" id="35525"/>
    <lineage>
        <taxon>Eukaryota</taxon>
        <taxon>Metazoa</taxon>
        <taxon>Ecdysozoa</taxon>
        <taxon>Arthropoda</taxon>
        <taxon>Crustacea</taxon>
        <taxon>Branchiopoda</taxon>
        <taxon>Diplostraca</taxon>
        <taxon>Cladocera</taxon>
        <taxon>Anomopoda</taxon>
        <taxon>Daphniidae</taxon>
        <taxon>Daphnia</taxon>
    </lineage>
</organism>
<evidence type="ECO:0000313" key="9">
    <source>
        <dbReference type="Proteomes" id="UP001234178"/>
    </source>
</evidence>
<evidence type="ECO:0000256" key="1">
    <source>
        <dbReference type="ARBA" id="ARBA00004123"/>
    </source>
</evidence>
<dbReference type="Pfam" id="PF05699">
    <property type="entry name" value="Dimer_Tnp_hAT"/>
    <property type="match status" value="1"/>
</dbReference>
<dbReference type="InterPro" id="IPR052035">
    <property type="entry name" value="ZnF_BED_domain_contain"/>
</dbReference>
<evidence type="ECO:0000313" key="8">
    <source>
        <dbReference type="EMBL" id="KAK4007363.1"/>
    </source>
</evidence>
<evidence type="ECO:0000256" key="3">
    <source>
        <dbReference type="ARBA" id="ARBA00022771"/>
    </source>
</evidence>
<keyword evidence="4" id="KW-0862">Zinc</keyword>
<comment type="subcellular location">
    <subcellularLocation>
        <location evidence="1">Nucleus</location>
    </subcellularLocation>
</comment>